<dbReference type="EMBL" id="BSEH01000942">
    <property type="protein sequence ID" value="GLJ59449.1"/>
    <property type="molecule type" value="Genomic_DNA"/>
</dbReference>
<dbReference type="PANTHER" id="PTHR33977:SF1">
    <property type="entry name" value="ZINC ION BINDING PROTEIN"/>
    <property type="match status" value="1"/>
</dbReference>
<feature type="domain" description="ZSWIM1/3 RNaseH-like" evidence="1">
    <location>
        <begin position="181"/>
        <end position="291"/>
    </location>
</feature>
<dbReference type="PANTHER" id="PTHR33977">
    <property type="entry name" value="ZINC ION BINDING PROTEIN"/>
    <property type="match status" value="1"/>
</dbReference>
<protein>
    <recommendedName>
        <fullName evidence="1">ZSWIM1/3 RNaseH-like domain-containing protein</fullName>
    </recommendedName>
</protein>
<reference evidence="2" key="1">
    <citation type="submission" date="2022-12" db="EMBL/GenBank/DDBJ databases">
        <title>Chromosome-Level Genome Assembly of Japanese Cedar (Cryptomeriajaponica D. Don).</title>
        <authorList>
            <person name="Fujino T."/>
            <person name="Yamaguchi K."/>
            <person name="Yokoyama T."/>
            <person name="Hamanaka T."/>
            <person name="Harazono Y."/>
            <person name="Kamada H."/>
            <person name="Kobayashi W."/>
            <person name="Ujino-Ihara T."/>
            <person name="Uchiyama K."/>
            <person name="Matsumoto A."/>
            <person name="Izuno A."/>
            <person name="Tsumura Y."/>
            <person name="Toyoda A."/>
            <person name="Shigenobu S."/>
            <person name="Moriguchi Y."/>
            <person name="Ueno S."/>
            <person name="Kasahara M."/>
        </authorList>
    </citation>
    <scope>NUCLEOTIDE SEQUENCE</scope>
</reference>
<gene>
    <name evidence="2" type="ORF">SUGI_1509190</name>
</gene>
<dbReference type="AlphaFoldDB" id="A0AAD3NT76"/>
<keyword evidence="3" id="KW-1185">Reference proteome</keyword>
<proteinExistence type="predicted"/>
<sequence>MGRKNKWESLIKLDVQDISNEGNNFSSEDLEWTPIGDDNNRHIDLCAAIPFERLSHFVQGEGFLDDTDTQFVIKKHKVYNLTEPNDHATKMYLSYHCAYGPEDRRNKPENNLEKMQRIRRFTQKRGCQAHFYVKVMYGRPNVAIITYNEFSHQDANGEFCHGKDDPSEEKDNFFYYKTPNNEENVPFIIGIQTPWMREMMVKHSHNSIIAMDSTFSTNKYGYQLYSLLVFDEQEAGVPVAWAISSRNKVEDINEWLMEVYKRGKQDKEDWHVNAFMTDDASAEIEAIRLSFDCQVLLCIWHVRRAWLKNVYRYVSNKDVATHIFDRLGEIMYEISDDQGITTQSIKNFMEEFKEEKKFIDYFQNTWCHDESRIDDFTPLVDDIDEVRGNSSHEIDIIDGCIPSEDQDVHGVVVGEAQRTALEDHQKNQEYMVPISVDPEKTTTTIVDAMQARDGNEIVK</sequence>
<organism evidence="2 3">
    <name type="scientific">Cryptomeria japonica</name>
    <name type="common">Japanese cedar</name>
    <name type="synonym">Cupressus japonica</name>
    <dbReference type="NCBI Taxonomy" id="3369"/>
    <lineage>
        <taxon>Eukaryota</taxon>
        <taxon>Viridiplantae</taxon>
        <taxon>Streptophyta</taxon>
        <taxon>Embryophyta</taxon>
        <taxon>Tracheophyta</taxon>
        <taxon>Spermatophyta</taxon>
        <taxon>Pinopsida</taxon>
        <taxon>Pinidae</taxon>
        <taxon>Conifers II</taxon>
        <taxon>Cupressales</taxon>
        <taxon>Cupressaceae</taxon>
        <taxon>Cryptomeria</taxon>
    </lineage>
</organism>
<evidence type="ECO:0000313" key="2">
    <source>
        <dbReference type="EMBL" id="GLJ59449.1"/>
    </source>
</evidence>
<dbReference type="Proteomes" id="UP001234787">
    <property type="component" value="Unassembled WGS sequence"/>
</dbReference>
<comment type="caution">
    <text evidence="2">The sequence shown here is derived from an EMBL/GenBank/DDBJ whole genome shotgun (WGS) entry which is preliminary data.</text>
</comment>
<evidence type="ECO:0000259" key="1">
    <source>
        <dbReference type="Pfam" id="PF21056"/>
    </source>
</evidence>
<name>A0AAD3NT76_CRYJA</name>
<dbReference type="Pfam" id="PF21056">
    <property type="entry name" value="ZSWIM1-3_RNaseH-like"/>
    <property type="match status" value="1"/>
</dbReference>
<dbReference type="InterPro" id="IPR048324">
    <property type="entry name" value="ZSWIM1-3_RNaseH-like"/>
</dbReference>
<accession>A0AAD3NT76</accession>
<evidence type="ECO:0000313" key="3">
    <source>
        <dbReference type="Proteomes" id="UP001234787"/>
    </source>
</evidence>